<protein>
    <submittedName>
        <fullName evidence="7">Response regulator of zinc sigma-54-dependent two-component system</fullName>
    </submittedName>
</protein>
<keyword evidence="3" id="KW-0805">Transcription regulation</keyword>
<keyword evidence="4" id="KW-0804">Transcription</keyword>
<evidence type="ECO:0000256" key="3">
    <source>
        <dbReference type="ARBA" id="ARBA00023015"/>
    </source>
</evidence>
<gene>
    <name evidence="7" type="ORF">MNBD_NITROSPINAE03-402</name>
</gene>
<keyword evidence="2" id="KW-0067">ATP-binding</keyword>
<proteinExistence type="predicted"/>
<dbReference type="Pfam" id="PF00072">
    <property type="entry name" value="Response_reg"/>
    <property type="match status" value="1"/>
</dbReference>
<organism evidence="7">
    <name type="scientific">hydrothermal vent metagenome</name>
    <dbReference type="NCBI Taxonomy" id="652676"/>
    <lineage>
        <taxon>unclassified sequences</taxon>
        <taxon>metagenomes</taxon>
        <taxon>ecological metagenomes</taxon>
    </lineage>
</organism>
<dbReference type="InterPro" id="IPR025662">
    <property type="entry name" value="Sigma_54_int_dom_ATP-bd_1"/>
</dbReference>
<dbReference type="PANTHER" id="PTHR32071:SF113">
    <property type="entry name" value="ALGINATE BIOSYNTHESIS TRANSCRIPTIONAL REGULATORY PROTEIN ALGB"/>
    <property type="match status" value="1"/>
</dbReference>
<dbReference type="SUPFAM" id="SSF52172">
    <property type="entry name" value="CheY-like"/>
    <property type="match status" value="1"/>
</dbReference>
<reference evidence="7" key="1">
    <citation type="submission" date="2018-06" db="EMBL/GenBank/DDBJ databases">
        <authorList>
            <person name="Zhirakovskaya E."/>
        </authorList>
    </citation>
    <scope>NUCLEOTIDE SEQUENCE</scope>
</reference>
<accession>A0A3B1CAL1</accession>
<dbReference type="SMART" id="SM00382">
    <property type="entry name" value="AAA"/>
    <property type="match status" value="1"/>
</dbReference>
<keyword evidence="1" id="KW-0547">Nucleotide-binding</keyword>
<dbReference type="Gene3D" id="1.10.8.60">
    <property type="match status" value="1"/>
</dbReference>
<dbReference type="SUPFAM" id="SSF52540">
    <property type="entry name" value="P-loop containing nucleoside triphosphate hydrolases"/>
    <property type="match status" value="1"/>
</dbReference>
<evidence type="ECO:0000259" key="6">
    <source>
        <dbReference type="PROSITE" id="PS50110"/>
    </source>
</evidence>
<dbReference type="Pfam" id="PF25601">
    <property type="entry name" value="AAA_lid_14"/>
    <property type="match status" value="1"/>
</dbReference>
<dbReference type="PROSITE" id="PS50110">
    <property type="entry name" value="RESPONSE_REGULATORY"/>
    <property type="match status" value="1"/>
</dbReference>
<dbReference type="Gene3D" id="3.40.50.2300">
    <property type="match status" value="1"/>
</dbReference>
<evidence type="ECO:0000256" key="4">
    <source>
        <dbReference type="ARBA" id="ARBA00023163"/>
    </source>
</evidence>
<feature type="domain" description="Response regulatory" evidence="6">
    <location>
        <begin position="5"/>
        <end position="119"/>
    </location>
</feature>
<dbReference type="InterPro" id="IPR011006">
    <property type="entry name" value="CheY-like_superfamily"/>
</dbReference>
<dbReference type="GO" id="GO:0006355">
    <property type="term" value="P:regulation of DNA-templated transcription"/>
    <property type="evidence" value="ECO:0007669"/>
    <property type="project" value="InterPro"/>
</dbReference>
<name>A0A3B1CAL1_9ZZZZ</name>
<feature type="domain" description="Sigma-54 factor interaction" evidence="5">
    <location>
        <begin position="144"/>
        <end position="373"/>
    </location>
</feature>
<dbReference type="Pfam" id="PF00158">
    <property type="entry name" value="Sigma54_activat"/>
    <property type="match status" value="1"/>
</dbReference>
<dbReference type="SMART" id="SM00448">
    <property type="entry name" value="REC"/>
    <property type="match status" value="1"/>
</dbReference>
<evidence type="ECO:0000256" key="2">
    <source>
        <dbReference type="ARBA" id="ARBA00022840"/>
    </source>
</evidence>
<dbReference type="PROSITE" id="PS00688">
    <property type="entry name" value="SIGMA54_INTERACT_3"/>
    <property type="match status" value="1"/>
</dbReference>
<dbReference type="PANTHER" id="PTHR32071">
    <property type="entry name" value="TRANSCRIPTIONAL REGULATORY PROTEIN"/>
    <property type="match status" value="1"/>
</dbReference>
<evidence type="ECO:0000256" key="1">
    <source>
        <dbReference type="ARBA" id="ARBA00022741"/>
    </source>
</evidence>
<dbReference type="InterPro" id="IPR025944">
    <property type="entry name" value="Sigma_54_int_dom_CS"/>
</dbReference>
<dbReference type="Gene3D" id="3.40.50.300">
    <property type="entry name" value="P-loop containing nucleotide triphosphate hydrolases"/>
    <property type="match status" value="1"/>
</dbReference>
<dbReference type="InterPro" id="IPR003593">
    <property type="entry name" value="AAA+_ATPase"/>
</dbReference>
<dbReference type="AlphaFoldDB" id="A0A3B1CAL1"/>
<evidence type="ECO:0000259" key="5">
    <source>
        <dbReference type="PROSITE" id="PS50045"/>
    </source>
</evidence>
<dbReference type="FunFam" id="3.40.50.300:FF:000006">
    <property type="entry name" value="DNA-binding transcriptional regulator NtrC"/>
    <property type="match status" value="1"/>
</dbReference>
<dbReference type="PROSITE" id="PS00675">
    <property type="entry name" value="SIGMA54_INTERACT_1"/>
    <property type="match status" value="1"/>
</dbReference>
<dbReference type="PROSITE" id="PS50045">
    <property type="entry name" value="SIGMA54_INTERACT_4"/>
    <property type="match status" value="1"/>
</dbReference>
<feature type="non-terminal residue" evidence="7">
    <location>
        <position position="389"/>
    </location>
</feature>
<dbReference type="InterPro" id="IPR027417">
    <property type="entry name" value="P-loop_NTPase"/>
</dbReference>
<dbReference type="InterPro" id="IPR001789">
    <property type="entry name" value="Sig_transdc_resp-reg_receiver"/>
</dbReference>
<evidence type="ECO:0000313" key="7">
    <source>
        <dbReference type="EMBL" id="VAX19810.1"/>
    </source>
</evidence>
<dbReference type="EMBL" id="UOGB01000159">
    <property type="protein sequence ID" value="VAX19810.1"/>
    <property type="molecule type" value="Genomic_DNA"/>
</dbReference>
<dbReference type="GO" id="GO:0005524">
    <property type="term" value="F:ATP binding"/>
    <property type="evidence" value="ECO:0007669"/>
    <property type="project" value="UniProtKB-KW"/>
</dbReference>
<dbReference type="InterPro" id="IPR002078">
    <property type="entry name" value="Sigma_54_int"/>
</dbReference>
<dbReference type="GO" id="GO:0000160">
    <property type="term" value="P:phosphorelay signal transduction system"/>
    <property type="evidence" value="ECO:0007669"/>
    <property type="project" value="InterPro"/>
</dbReference>
<sequence length="389" mass="43633">MYKPRILIADDETTICSVLKRVLEKEGYLVDTCHDGDTAVKMASETFYDLLLTDLKMPGLDGLETLRKVSADSKETSVILMTNYSTVETAVEAMRLGARDYIIKPFIHDDIKISIKNALEDSRLTRENRLLKDELNRSLNLGEFIGSSEKIKDVFKLINKVARTDSSVLITGESGSGKELVARAIHRLSPRSKEPFVPVNCGALPAELLESELFGHTKGAFTGAVANKTGLFTEARGGAIFLDEIGELPLGLQVKLLRALQDREIRPVGSSKSFICDVRVITATNKQLEKEVELKAFREDLYYRINVLTIELPPLRDRGNDVEELAAHFFKTYAPKINKKVKVIMPSAMKLMRNYHWPGNVRELENVIERALILEESDQLTPESLPENI</sequence>
<dbReference type="CDD" id="cd00009">
    <property type="entry name" value="AAA"/>
    <property type="match status" value="1"/>
</dbReference>
<dbReference type="InterPro" id="IPR058031">
    <property type="entry name" value="AAA_lid_NorR"/>
</dbReference>